<dbReference type="InterPro" id="IPR050491">
    <property type="entry name" value="AmpC-like"/>
</dbReference>
<dbReference type="PANTHER" id="PTHR46825:SF15">
    <property type="entry name" value="BETA-LACTAMASE-RELATED DOMAIN-CONTAINING PROTEIN"/>
    <property type="match status" value="1"/>
</dbReference>
<dbReference type="Gene3D" id="3.40.710.10">
    <property type="entry name" value="DD-peptidase/beta-lactamase superfamily"/>
    <property type="match status" value="1"/>
</dbReference>
<name>A0A7U4E9C7_RUNSL</name>
<keyword evidence="3" id="KW-0614">Plasmid</keyword>
<evidence type="ECO:0000313" key="3">
    <source>
        <dbReference type="EMBL" id="AEI52214.1"/>
    </source>
</evidence>
<reference evidence="3 4" key="2">
    <citation type="journal article" date="2012" name="Stand. Genomic Sci.">
        <title>Complete genome sequence of the aquatic bacterium Runella slithyformis type strain (LSU 4(T)).</title>
        <authorList>
            <person name="Copeland A."/>
            <person name="Zhang X."/>
            <person name="Misra M."/>
            <person name="Lapidus A."/>
            <person name="Nolan M."/>
            <person name="Lucas S."/>
            <person name="Deshpande S."/>
            <person name="Cheng J.F."/>
            <person name="Tapia R."/>
            <person name="Goodwin L.A."/>
            <person name="Pitluck S."/>
            <person name="Liolios K."/>
            <person name="Pagani I."/>
            <person name="Ivanova N."/>
            <person name="Mikhailova N."/>
            <person name="Pati A."/>
            <person name="Chen A."/>
            <person name="Palaniappan K."/>
            <person name="Land M."/>
            <person name="Hauser L."/>
            <person name="Pan C."/>
            <person name="Jeffries C.D."/>
            <person name="Detter J.C."/>
            <person name="Brambilla E.M."/>
            <person name="Rohde M."/>
            <person name="Djao O.D."/>
            <person name="Goker M."/>
            <person name="Sikorski J."/>
            <person name="Tindall B.J."/>
            <person name="Woyke T."/>
            <person name="Bristow J."/>
            <person name="Eisen J.A."/>
            <person name="Markowitz V."/>
            <person name="Hugenholtz P."/>
            <person name="Kyrpides N.C."/>
            <person name="Klenk H.P."/>
            <person name="Mavromatis K."/>
        </authorList>
    </citation>
    <scope>NUCLEOTIDE SEQUENCE [LARGE SCALE GENOMIC DNA]</scope>
    <source>
        <strain evidence="4">ATCC 29530 / DSM 19594 / LMG 11500 / NCIMB 11436 / LSU 4</strain>
    </source>
</reference>
<dbReference type="KEGG" id="rsi:Runsl_5807"/>
<dbReference type="AlphaFoldDB" id="A0A7U4E9C7"/>
<evidence type="ECO:0000259" key="2">
    <source>
        <dbReference type="Pfam" id="PF00144"/>
    </source>
</evidence>
<accession>A0A7U4E9C7</accession>
<feature type="signal peptide" evidence="1">
    <location>
        <begin position="1"/>
        <end position="20"/>
    </location>
</feature>
<feature type="chain" id="PRO_5031555320" evidence="1">
    <location>
        <begin position="21"/>
        <end position="506"/>
    </location>
</feature>
<gene>
    <name evidence="3" type="ordered locus">Runsl_5807</name>
</gene>
<evidence type="ECO:0000256" key="1">
    <source>
        <dbReference type="SAM" id="SignalP"/>
    </source>
</evidence>
<reference evidence="4" key="1">
    <citation type="submission" date="2011-06" db="EMBL/GenBank/DDBJ databases">
        <title>The complete genome of plasmid 4 of Runella slithyformis DSM 19594.</title>
        <authorList>
            <consortium name="US DOE Joint Genome Institute (JGI-PGF)"/>
            <person name="Lucas S."/>
            <person name="Han J."/>
            <person name="Lapidus A."/>
            <person name="Bruce D."/>
            <person name="Goodwin L."/>
            <person name="Pitluck S."/>
            <person name="Peters L."/>
            <person name="Kyrpides N."/>
            <person name="Mavromatis K."/>
            <person name="Ivanova N."/>
            <person name="Ovchinnikova G."/>
            <person name="Zhang X."/>
            <person name="Misra M."/>
            <person name="Detter J.C."/>
            <person name="Tapia R."/>
            <person name="Han C."/>
            <person name="Land M."/>
            <person name="Hauser L."/>
            <person name="Markowitz V."/>
            <person name="Cheng J.-F."/>
            <person name="Hugenholtz P."/>
            <person name="Woyke T."/>
            <person name="Wu D."/>
            <person name="Tindall B."/>
            <person name="Faehrich R."/>
            <person name="Brambilla E."/>
            <person name="Klenk H.-P."/>
            <person name="Eisen J.A."/>
        </authorList>
    </citation>
    <scope>NUCLEOTIDE SEQUENCE [LARGE SCALE GENOMIC DNA]</scope>
    <source>
        <strain evidence="4">ATCC 29530 / DSM 19594 / LMG 11500 / NCIMB 11436 / LSU 4</strain>
        <plasmid evidence="4">pRUNSL04</plasmid>
    </source>
</reference>
<dbReference type="PANTHER" id="PTHR46825">
    <property type="entry name" value="D-ALANYL-D-ALANINE-CARBOXYPEPTIDASE/ENDOPEPTIDASE AMPH"/>
    <property type="match status" value="1"/>
</dbReference>
<dbReference type="Pfam" id="PF00144">
    <property type="entry name" value="Beta-lactamase"/>
    <property type="match status" value="1"/>
</dbReference>
<organism evidence="3 4">
    <name type="scientific">Runella slithyformis (strain ATCC 29530 / DSM 19594 / LMG 11500 / NCIMB 11436 / LSU 4)</name>
    <dbReference type="NCBI Taxonomy" id="761193"/>
    <lineage>
        <taxon>Bacteria</taxon>
        <taxon>Pseudomonadati</taxon>
        <taxon>Bacteroidota</taxon>
        <taxon>Cytophagia</taxon>
        <taxon>Cytophagales</taxon>
        <taxon>Spirosomataceae</taxon>
        <taxon>Runella</taxon>
    </lineage>
</organism>
<dbReference type="InterPro" id="IPR012338">
    <property type="entry name" value="Beta-lactam/transpept-like"/>
</dbReference>
<keyword evidence="1" id="KW-0732">Signal</keyword>
<sequence>MKKTITFCTIFWLVAQVSFAQTNSFFVKDSLGAYIQKSMAQWNIPGLALAITQGDVIIYSKAFGVLKKGATEPVNSQTLFPIGSMGKSFTAFSLAMLDHQQKLSLDDKVKKWLPWFSMKDKDYEKELRVKDILSHRTGMETFQGDLLWTESSLSNRAIIEKWGKFKPSFPIRSNFGYCNIGYMIAGEVIKANTGLSWQQYTQQNILNPLGMKNSFVEMASLKNKPNVAVGHTITNNQLEQIPEGTGVMQAFGGMYSNLEDIARWLMLHTNDGRIDGKQLFPERLIWNVRNPFSIVGKQFFPQGNMLTVNYGLGWDMVNYYNQEIVSHGGAYSGFLSMMGFVPNKKMGFVILTNSDSHEFTEALRWTIIDSFLGVKTKNYSEEMFAYIRHRNTEEKKIMASWKDSVNVLNAHKISLKPFEGRYQNDIYGNIELKQQENKLLMKMEHHPSISATLSYMSNDRFLCEYNHPMFGTAVIPFSRVNGNATGLTLSVHPSLEYTTYSFIKIK</sequence>
<geneLocation type="plasmid" evidence="3 4">
    <name>pRUNSL04</name>
</geneLocation>
<feature type="domain" description="Beta-lactamase-related" evidence="2">
    <location>
        <begin position="33"/>
        <end position="367"/>
    </location>
</feature>
<dbReference type="InterPro" id="IPR001466">
    <property type="entry name" value="Beta-lactam-related"/>
</dbReference>
<dbReference type="SUPFAM" id="SSF56601">
    <property type="entry name" value="beta-lactamase/transpeptidase-like"/>
    <property type="match status" value="1"/>
</dbReference>
<dbReference type="Proteomes" id="UP000000493">
    <property type="component" value="Plasmid pRUNSL04"/>
</dbReference>
<proteinExistence type="predicted"/>
<dbReference type="Gene3D" id="2.40.128.600">
    <property type="match status" value="1"/>
</dbReference>
<protein>
    <submittedName>
        <fullName evidence="3">Beta-lactamase</fullName>
    </submittedName>
</protein>
<dbReference type="RefSeq" id="WP_013931326.1">
    <property type="nucleotide sequence ID" value="NC_015705.1"/>
</dbReference>
<evidence type="ECO:0000313" key="4">
    <source>
        <dbReference type="Proteomes" id="UP000000493"/>
    </source>
</evidence>
<dbReference type="EMBL" id="CP002863">
    <property type="protein sequence ID" value="AEI52214.1"/>
    <property type="molecule type" value="Genomic_DNA"/>
</dbReference>
<keyword evidence="4" id="KW-1185">Reference proteome</keyword>